<sequence>MQEPRLHVAKFLTEHVVKAVRIFKETSTTRALPEHVVVTEEAQQFRDAFVAAADGASQRIRLTIIVLQAH</sequence>
<evidence type="ECO:0000313" key="3">
    <source>
        <dbReference type="WBParaSite" id="GPUH_0000244201-mRNA-1"/>
    </source>
</evidence>
<reference evidence="1 2" key="2">
    <citation type="submission" date="2018-11" db="EMBL/GenBank/DDBJ databases">
        <authorList>
            <consortium name="Pathogen Informatics"/>
        </authorList>
    </citation>
    <scope>NUCLEOTIDE SEQUENCE [LARGE SCALE GENOMIC DNA]</scope>
</reference>
<dbReference type="EMBL" id="UYRT01003656">
    <property type="protein sequence ID" value="VDK34195.1"/>
    <property type="molecule type" value="Genomic_DNA"/>
</dbReference>
<reference evidence="3" key="1">
    <citation type="submission" date="2016-06" db="UniProtKB">
        <authorList>
            <consortium name="WormBaseParasite"/>
        </authorList>
    </citation>
    <scope>IDENTIFICATION</scope>
</reference>
<protein>
    <submittedName>
        <fullName evidence="1 3">Uncharacterized protein</fullName>
    </submittedName>
</protein>
<dbReference type="AlphaFoldDB" id="A0A183D146"/>
<proteinExistence type="predicted"/>
<name>A0A183D146_9BILA</name>
<evidence type="ECO:0000313" key="1">
    <source>
        <dbReference type="EMBL" id="VDK34195.1"/>
    </source>
</evidence>
<gene>
    <name evidence="1" type="ORF">GPUH_LOCUS2436</name>
</gene>
<dbReference type="WBParaSite" id="GPUH_0000244201-mRNA-1">
    <property type="protein sequence ID" value="GPUH_0000244201-mRNA-1"/>
    <property type="gene ID" value="GPUH_0000244201"/>
</dbReference>
<accession>A0A183D146</accession>
<dbReference type="OrthoDB" id="5812648at2759"/>
<organism evidence="3">
    <name type="scientific">Gongylonema pulchrum</name>
    <dbReference type="NCBI Taxonomy" id="637853"/>
    <lineage>
        <taxon>Eukaryota</taxon>
        <taxon>Metazoa</taxon>
        <taxon>Ecdysozoa</taxon>
        <taxon>Nematoda</taxon>
        <taxon>Chromadorea</taxon>
        <taxon>Rhabditida</taxon>
        <taxon>Spirurina</taxon>
        <taxon>Spiruromorpha</taxon>
        <taxon>Spiruroidea</taxon>
        <taxon>Gongylonematidae</taxon>
        <taxon>Gongylonema</taxon>
    </lineage>
</organism>
<dbReference type="Proteomes" id="UP000271098">
    <property type="component" value="Unassembled WGS sequence"/>
</dbReference>
<evidence type="ECO:0000313" key="2">
    <source>
        <dbReference type="Proteomes" id="UP000271098"/>
    </source>
</evidence>
<keyword evidence="2" id="KW-1185">Reference proteome</keyword>